<dbReference type="AlphaFoldDB" id="T1K4C0"/>
<gene>
    <name evidence="6" type="primary">107360828</name>
</gene>
<evidence type="ECO:0000313" key="6">
    <source>
        <dbReference type="EnsemblMetazoa" id="tetur05g02060.1"/>
    </source>
</evidence>
<proteinExistence type="inferred from homology"/>
<dbReference type="OrthoDB" id="409897at2759"/>
<dbReference type="HOGENOM" id="CLU_019859_1_0_1"/>
<name>T1K4C0_TETUR</name>
<dbReference type="eggNOG" id="ENOG502QPZT">
    <property type="taxonomic scope" value="Eukaryota"/>
</dbReference>
<reference evidence="6" key="2">
    <citation type="submission" date="2015-06" db="UniProtKB">
        <authorList>
            <consortium name="EnsemblMetazoa"/>
        </authorList>
    </citation>
    <scope>IDENTIFICATION</scope>
</reference>
<keyword evidence="5" id="KW-0206">Cytoskeleton</keyword>
<dbReference type="STRING" id="32264.T1K4C0"/>
<sequence>MPPSTTWLQNARSNYMFAKTLTENYQDSEEEPYRSKYAARTRLMTMLDAVDRFLEEGNLENYSPVRLLSILLNLEIGVIDQETEELSTGEQHLTKAKALCEEWYPDDNLVIVLRLNILNQLSYLYTMRADYEKALSILQEAQAYFEKWTTFKSNINGEETKKIRTVIEFLDCFEYNLNEKVQDSNGEVNLDKTFTQTLYFLAQVYEKMGDSAKSAVYCYRTLKKQLILNHYKTLEWCINTATLSQYFAGIDKFGISSHLLRVAKAMMDSKLPPKNDDDEDLKKGRADFQRIMVKYYLMLLDCSSRQHTSEESEKTNGQKPLQEQEKVEEYRLLEEDELNRMSCSPIIDKLVEFGNFDQAKAIFVEAQKLLNLAKEYYTLNEHASDYVDCIQDHSKLYRHLSSFDFDVDRKCKMYKRRVDMLEEILKEINPKHFMAQCRQIWFELGEAYNEMYEMKVSKEKDQVTTSAKKLNSLLKKSTEHFVAFIDSFRENKNEPIPPKVPDEMVKPLIIAYFGAGRNYTKILTADKKDVISNWNKCEEFYSQAVKYIDNNPDQKSQAQIELDLIQEMRELIPKRIMMIAGANMMA</sequence>
<organism evidence="6 7">
    <name type="scientific">Tetranychus urticae</name>
    <name type="common">Two-spotted spider mite</name>
    <dbReference type="NCBI Taxonomy" id="32264"/>
    <lineage>
        <taxon>Eukaryota</taxon>
        <taxon>Metazoa</taxon>
        <taxon>Ecdysozoa</taxon>
        <taxon>Arthropoda</taxon>
        <taxon>Chelicerata</taxon>
        <taxon>Arachnida</taxon>
        <taxon>Acari</taxon>
        <taxon>Acariformes</taxon>
        <taxon>Trombidiformes</taxon>
        <taxon>Prostigmata</taxon>
        <taxon>Eleutherengona</taxon>
        <taxon>Raphignathae</taxon>
        <taxon>Tetranychoidea</taxon>
        <taxon>Tetranychidae</taxon>
        <taxon>Tetranychus</taxon>
    </lineage>
</organism>
<comment type="similarity">
    <text evidence="2">Belongs to the KIF-binding protein family.</text>
</comment>
<dbReference type="Gene3D" id="1.25.40.10">
    <property type="entry name" value="Tetratricopeptide repeat domain"/>
    <property type="match status" value="1"/>
</dbReference>
<keyword evidence="7" id="KW-1185">Reference proteome</keyword>
<evidence type="ECO:0000256" key="4">
    <source>
        <dbReference type="ARBA" id="ARBA00022490"/>
    </source>
</evidence>
<evidence type="ECO:0000256" key="5">
    <source>
        <dbReference type="ARBA" id="ARBA00023212"/>
    </source>
</evidence>
<reference evidence="7" key="1">
    <citation type="submission" date="2011-08" db="EMBL/GenBank/DDBJ databases">
        <authorList>
            <person name="Rombauts S."/>
        </authorList>
    </citation>
    <scope>NUCLEOTIDE SEQUENCE</scope>
    <source>
        <strain evidence="7">London</strain>
    </source>
</reference>
<protein>
    <recommendedName>
        <fullName evidence="3">KIF-binding protein</fullName>
    </recommendedName>
</protein>
<dbReference type="EMBL" id="CAEY01001566">
    <property type="status" value="NOT_ANNOTATED_CDS"/>
    <property type="molecule type" value="Genomic_DNA"/>
</dbReference>
<keyword evidence="4" id="KW-0963">Cytoplasm</keyword>
<evidence type="ECO:0000256" key="2">
    <source>
        <dbReference type="ARBA" id="ARBA00010305"/>
    </source>
</evidence>
<evidence type="ECO:0000256" key="3">
    <source>
        <dbReference type="ARBA" id="ARBA00016840"/>
    </source>
</evidence>
<dbReference type="InterPro" id="IPR022083">
    <property type="entry name" value="KBP"/>
</dbReference>
<evidence type="ECO:0000313" key="7">
    <source>
        <dbReference type="Proteomes" id="UP000015104"/>
    </source>
</evidence>
<dbReference type="EnsemblMetazoa" id="tetur05g02060.1">
    <property type="protein sequence ID" value="tetur05g02060.1"/>
    <property type="gene ID" value="tetur05g02060"/>
</dbReference>
<dbReference type="InterPro" id="IPR011990">
    <property type="entry name" value="TPR-like_helical_dom_sf"/>
</dbReference>
<accession>T1K4C0</accession>
<dbReference type="Pfam" id="PF12309">
    <property type="entry name" value="KBP_C"/>
    <property type="match status" value="1"/>
</dbReference>
<dbReference type="PANTHER" id="PTHR46321:SF1">
    <property type="entry name" value="KIF-BINDING PROTEIN"/>
    <property type="match status" value="1"/>
</dbReference>
<evidence type="ECO:0000256" key="1">
    <source>
        <dbReference type="ARBA" id="ARBA00004245"/>
    </source>
</evidence>
<dbReference type="OMA" id="ICRECWY"/>
<comment type="subcellular location">
    <subcellularLocation>
        <location evidence="1">Cytoplasm</location>
        <location evidence="1">Cytoskeleton</location>
    </subcellularLocation>
</comment>
<dbReference type="GO" id="GO:0005856">
    <property type="term" value="C:cytoskeleton"/>
    <property type="evidence" value="ECO:0007669"/>
    <property type="project" value="UniProtKB-SubCell"/>
</dbReference>
<dbReference type="PANTHER" id="PTHR46321">
    <property type="entry name" value="KIF1-BINDING PROTEIN"/>
    <property type="match status" value="1"/>
</dbReference>
<dbReference type="SUPFAM" id="SSF48452">
    <property type="entry name" value="TPR-like"/>
    <property type="match status" value="1"/>
</dbReference>
<dbReference type="KEGG" id="tut:107360828"/>
<dbReference type="Proteomes" id="UP000015104">
    <property type="component" value="Unassembled WGS sequence"/>
</dbReference>